<dbReference type="Proteomes" id="UP001056429">
    <property type="component" value="Unassembled WGS sequence"/>
</dbReference>
<proteinExistence type="inferred from homology"/>
<dbReference type="PROSITE" id="PS00136">
    <property type="entry name" value="SUBTILASE_ASP"/>
    <property type="match status" value="1"/>
</dbReference>
<reference evidence="10" key="1">
    <citation type="journal article" date="2021" name="mSystems">
        <title>Bacteria and Archaea Synergistically Convert Glycine Betaine to Biogenic Methane in the Formosa Cold Seep of the South China Sea.</title>
        <authorList>
            <person name="Li L."/>
            <person name="Zhang W."/>
            <person name="Zhang S."/>
            <person name="Song L."/>
            <person name="Sun Q."/>
            <person name="Zhang H."/>
            <person name="Xiang H."/>
            <person name="Dong X."/>
        </authorList>
    </citation>
    <scope>NUCLEOTIDE SEQUENCE</scope>
    <source>
        <strain evidence="10">ZWT</strain>
    </source>
</reference>
<feature type="active site" description="Charge relay system" evidence="5 6">
    <location>
        <position position="448"/>
    </location>
</feature>
<dbReference type="InterPro" id="IPR003961">
    <property type="entry name" value="FN3_dom"/>
</dbReference>
<dbReference type="Gene3D" id="2.60.40.1120">
    <property type="entry name" value="Carboxypeptidase-like, regulatory domain"/>
    <property type="match status" value="1"/>
</dbReference>
<dbReference type="Gene3D" id="2.60.120.260">
    <property type="entry name" value="Galactose-binding domain-like"/>
    <property type="match status" value="2"/>
</dbReference>
<dbReference type="PANTHER" id="PTHR43399">
    <property type="entry name" value="SUBTILISIN-RELATED"/>
    <property type="match status" value="1"/>
</dbReference>
<organism evidence="10 11">
    <name type="scientific">Oceanirhabdus seepicola</name>
    <dbReference type="NCBI Taxonomy" id="2828781"/>
    <lineage>
        <taxon>Bacteria</taxon>
        <taxon>Bacillati</taxon>
        <taxon>Bacillota</taxon>
        <taxon>Clostridia</taxon>
        <taxon>Eubacteriales</taxon>
        <taxon>Clostridiaceae</taxon>
        <taxon>Oceanirhabdus</taxon>
    </lineage>
</organism>
<accession>A0A9J6P176</accession>
<keyword evidence="3 6" id="KW-0378">Hydrolase</keyword>
<evidence type="ECO:0000256" key="1">
    <source>
        <dbReference type="ARBA" id="ARBA00011073"/>
    </source>
</evidence>
<dbReference type="InterPro" id="IPR023828">
    <property type="entry name" value="Peptidase_S8_Ser-AS"/>
</dbReference>
<keyword evidence="4 6" id="KW-0720">Serine protease</keyword>
<dbReference type="EMBL" id="JAGSOJ010000002">
    <property type="protein sequence ID" value="MCM1990482.1"/>
    <property type="molecule type" value="Genomic_DNA"/>
</dbReference>
<dbReference type="RefSeq" id="WP_250859514.1">
    <property type="nucleotide sequence ID" value="NZ_JAGSOJ010000002.1"/>
</dbReference>
<reference evidence="10" key="2">
    <citation type="submission" date="2021-04" db="EMBL/GenBank/DDBJ databases">
        <authorList>
            <person name="Dong X."/>
        </authorList>
    </citation>
    <scope>NUCLEOTIDE SEQUENCE</scope>
    <source>
        <strain evidence="10">ZWT</strain>
    </source>
</reference>
<dbReference type="InterPro" id="IPR015500">
    <property type="entry name" value="Peptidase_S8_subtilisin-rel"/>
</dbReference>
<feature type="chain" id="PRO_5039896629" evidence="8">
    <location>
        <begin position="30"/>
        <end position="1795"/>
    </location>
</feature>
<dbReference type="GO" id="GO:0004252">
    <property type="term" value="F:serine-type endopeptidase activity"/>
    <property type="evidence" value="ECO:0007669"/>
    <property type="project" value="UniProtKB-UniRule"/>
</dbReference>
<sequence length="1795" mass="196876">MQKRFRNYLAVLLTILVSLFAFSPAIAFAANTDVNGTSSRNSQLKQISKNKIKSEVNKAFEDDEFVEVLIEMNKQVNTKIASEKATKKLSSKATPYQTKIAKRFAVVDALKSTAKMTQKDLLDYLEKQQNIGKVKEFKSFYIVNMVYVKTTKEVVEELSYRTEIKSINLNNKIEMDWPTISKTNNIKTNNINSDDSIEWGLKNIEVPAVWDTYGIYGDGVVVGVIDTGFEWEHEALQSKWRGFNPDDPANPTTEGNWFDAVNGQEMPYDIAEIPHGSHVTGTILGQDPDGENKIGVAPNAQFITAKAFTKDGGEDAWLIAAGEWMLAPNGDPSLAPDIINNSWGGDPGLNEWYRPMVEAWRHAGILPVFSAGNEPNGVPAPPASVEAPSNYPECFAVGATNVNNERGSFSRRGPGPYDGDLKPDVAAPGVNVRSSVPGGYEDGWNGTSMASPHVSGLAALLLSANASLTPDELEEIMAETATPITDDDYAEAPNYGYGHGIINAFNAVSSIASGLGVIKGNVLRDGSDVQEPTILNHVQLKDQYTGFNAEVEIEVEDDIAITNVELLLKVDGNPYWMIIPLNITSGDHKKGVYGGKIPGGLVQEPGFQYKIKVSDYGNNSVETDVYDVNVKFGEKPDEYSTDFSEEPSDWLIMNGEWQWGEPTTGPEIEDGNKLVATNLHADYSNNKDSMFVTPPLDLRDKEYAALTLKHWFKIADTYDKARVAITNDLGENWETVYEFTEGATEWKDLYVNLADYAKSPEPVFVAFVFQSSLYGAAEGWYLDDVNLLGEDNIAPQTPTNLQAEATTVGINLSWDKSDDVDIEKYEIYRSTTASGMSLELMGESQTTSYVDSTIEDGEAYKYSVKAFDYAGNVSEASDEVIIAAPSIVILYSYDFEENTEGWTSGGEENSWEWGVPTAGPESAFSGEKVWATNLSGDYENFSECWLESPEIDLTEVESADLAFKQWMITEAGYDTAYVEISTDNGQTWEKVLEQDGIKDSWDTVAIPLSKYTGNTVNIRFLLESDSLYTKKGWYVDDVTISSTTSSAITLETSSDVSNKVLEENKREYKVDKKINYSTEKGNYKVYTDNKTNVVRGLPVDAVVTVVESGRSMHVNPLNGSYRIMHPSNKEGESWTVRVDAYGYYPAEEQVQLEDKGEVIKNFVLDKIPTGTISGTILNERTGEPVVGAYVRVINDAKVVPVMTDENGNFTLSDVIQGDWTVKVTHGEYYEKEVQVHVNGNEATEVTVEMKPFIGFSDEIAYDDGTDENASVLNDAGNGFAVRMTPNGSTLLKGVNIKLYGEEWPTPGGNEFTMAAYDSKEDGTPGKMIFQTDIIEGIRGEWNYVDLSKYGFTTNKDFYLTTIQTKPGTESPGVCTDTSSSNGRSYMYVAGGFKLMEEDDGNVMMRAVVEYSLDCPSITVPINMTYTNNDKVTVSGTVNTDSEVKVYVNGALVETVQTTNKEFTSEVELTEGENKIYVTAEIESGETDPSQTIVVIKDTVNPKLNIETPVDGTVVNKEVVTVKGNVVDINIAEILVNGESVEFNKDGTFKTKIIVNDGENVIKIQAVDKAGNKESKEVKVTVNKNAPTITDITPGSDVIVKAGDEVKVSFHSDALGATAYFNIIASNNISVNSNNNGIQMVEVEPGFYEGSWVVPEGVALINGAIKVEITDVSGNHAEEIAPGTITTADNLSIPIEILGLNIKQQFGGTVVEAEIKNVNRVTQSPTLIIVVSDDQNRVVNISTANISELLPGKSIILGSGFNKPESGTYTVRALVWDTIENMESLAEPMEKPFVIE</sequence>
<keyword evidence="8" id="KW-0732">Signal</keyword>
<evidence type="ECO:0000256" key="6">
    <source>
        <dbReference type="PROSITE-ProRule" id="PRU01240"/>
    </source>
</evidence>
<feature type="active site" description="Charge relay system" evidence="5 6">
    <location>
        <position position="226"/>
    </location>
</feature>
<dbReference type="GO" id="GO:0006508">
    <property type="term" value="P:proteolysis"/>
    <property type="evidence" value="ECO:0007669"/>
    <property type="project" value="UniProtKB-KW"/>
</dbReference>
<dbReference type="PROSITE" id="PS50853">
    <property type="entry name" value="FN3"/>
    <property type="match status" value="1"/>
</dbReference>
<dbReference type="PROSITE" id="PS00138">
    <property type="entry name" value="SUBTILASE_SER"/>
    <property type="match status" value="1"/>
</dbReference>
<dbReference type="Gene3D" id="3.40.50.200">
    <property type="entry name" value="Peptidase S8/S53 domain"/>
    <property type="match status" value="1"/>
</dbReference>
<comment type="similarity">
    <text evidence="1 6 7">Belongs to the peptidase S8 family.</text>
</comment>
<dbReference type="InterPro" id="IPR036116">
    <property type="entry name" value="FN3_sf"/>
</dbReference>
<dbReference type="SUPFAM" id="SSF49899">
    <property type="entry name" value="Concanavalin A-like lectins/glucanases"/>
    <property type="match status" value="1"/>
</dbReference>
<dbReference type="PANTHER" id="PTHR43399:SF4">
    <property type="entry name" value="CELL WALL-ASSOCIATED PROTEASE"/>
    <property type="match status" value="1"/>
</dbReference>
<evidence type="ECO:0000256" key="2">
    <source>
        <dbReference type="ARBA" id="ARBA00022670"/>
    </source>
</evidence>
<dbReference type="SUPFAM" id="SSF49265">
    <property type="entry name" value="Fibronectin type III"/>
    <property type="match status" value="1"/>
</dbReference>
<dbReference type="Pfam" id="PF09136">
    <property type="entry name" value="Glucodextran_B"/>
    <property type="match status" value="1"/>
</dbReference>
<dbReference type="InterPro" id="IPR000209">
    <property type="entry name" value="Peptidase_S8/S53_dom"/>
</dbReference>
<dbReference type="InterPro" id="IPR013783">
    <property type="entry name" value="Ig-like_fold"/>
</dbReference>
<evidence type="ECO:0000256" key="7">
    <source>
        <dbReference type="RuleBase" id="RU003355"/>
    </source>
</evidence>
<dbReference type="PROSITE" id="PS00137">
    <property type="entry name" value="SUBTILASE_HIS"/>
    <property type="match status" value="1"/>
</dbReference>
<dbReference type="InterPro" id="IPR008969">
    <property type="entry name" value="CarboxyPept-like_regulatory"/>
</dbReference>
<evidence type="ECO:0000256" key="5">
    <source>
        <dbReference type="PIRSR" id="PIRSR615500-1"/>
    </source>
</evidence>
<dbReference type="InterPro" id="IPR023827">
    <property type="entry name" value="Peptidase_S8_Asp-AS"/>
</dbReference>
<name>A0A9J6P176_9CLOT</name>
<dbReference type="PRINTS" id="PR00723">
    <property type="entry name" value="SUBTILISIN"/>
</dbReference>
<evidence type="ECO:0000256" key="4">
    <source>
        <dbReference type="ARBA" id="ARBA00022825"/>
    </source>
</evidence>
<feature type="active site" description="Charge relay system" evidence="5 6">
    <location>
        <position position="275"/>
    </location>
</feature>
<evidence type="ECO:0000259" key="9">
    <source>
        <dbReference type="PROSITE" id="PS50853"/>
    </source>
</evidence>
<dbReference type="InterPro" id="IPR051048">
    <property type="entry name" value="Peptidase_S8/S53_subtilisin"/>
</dbReference>
<evidence type="ECO:0000256" key="8">
    <source>
        <dbReference type="SAM" id="SignalP"/>
    </source>
</evidence>
<protein>
    <submittedName>
        <fullName evidence="10">S8 family serine peptidase</fullName>
    </submittedName>
</protein>
<dbReference type="Pfam" id="PF13620">
    <property type="entry name" value="CarboxypepD_reg"/>
    <property type="match status" value="1"/>
</dbReference>
<evidence type="ECO:0000313" key="10">
    <source>
        <dbReference type="EMBL" id="MCM1990482.1"/>
    </source>
</evidence>
<keyword evidence="2 6" id="KW-0645">Protease</keyword>
<comment type="caution">
    <text evidence="10">The sequence shown here is derived from an EMBL/GenBank/DDBJ whole genome shotgun (WGS) entry which is preliminary data.</text>
</comment>
<dbReference type="Pfam" id="PF20773">
    <property type="entry name" value="InhA-like_MAM"/>
    <property type="match status" value="1"/>
</dbReference>
<dbReference type="SUPFAM" id="SSF49464">
    <property type="entry name" value="Carboxypeptidase regulatory domain-like"/>
    <property type="match status" value="1"/>
</dbReference>
<dbReference type="PROSITE" id="PS51892">
    <property type="entry name" value="SUBTILASE"/>
    <property type="match status" value="1"/>
</dbReference>
<dbReference type="InterPro" id="IPR013320">
    <property type="entry name" value="ConA-like_dom_sf"/>
</dbReference>
<dbReference type="Pfam" id="PF00082">
    <property type="entry name" value="Peptidase_S8"/>
    <property type="match status" value="1"/>
</dbReference>
<keyword evidence="11" id="KW-1185">Reference proteome</keyword>
<gene>
    <name evidence="10" type="ORF">KDK92_12190</name>
</gene>
<feature type="signal peptide" evidence="8">
    <location>
        <begin position="1"/>
        <end position="29"/>
    </location>
</feature>
<dbReference type="Gene3D" id="2.60.40.10">
    <property type="entry name" value="Immunoglobulins"/>
    <property type="match status" value="3"/>
</dbReference>
<dbReference type="SUPFAM" id="SSF52743">
    <property type="entry name" value="Subtilisin-like"/>
    <property type="match status" value="1"/>
</dbReference>
<evidence type="ECO:0000313" key="11">
    <source>
        <dbReference type="Proteomes" id="UP001056429"/>
    </source>
</evidence>
<evidence type="ECO:0000256" key="3">
    <source>
        <dbReference type="ARBA" id="ARBA00022801"/>
    </source>
</evidence>
<dbReference type="InterPro" id="IPR022398">
    <property type="entry name" value="Peptidase_S8_His-AS"/>
</dbReference>
<feature type="domain" description="Fibronectin type-III" evidence="9">
    <location>
        <begin position="794"/>
        <end position="887"/>
    </location>
</feature>
<dbReference type="InterPro" id="IPR036852">
    <property type="entry name" value="Peptidase_S8/S53_dom_sf"/>
</dbReference>